<sequence>MKLRKSTKTIAAVAALALGATLFGANSAQAWDGGGHPGHGGTAQQLQPRTQFTMAPDGSSGATQGGEGIPNIDSVKSTIAKYYGDPGTGIASKTSSPYISEMARIVAQQSRTLKSIYLSAIRQHKKPAIVFDADDTTLMTYDMEVADMHFTFSVPEQDVWVQDQRFPATPRWSGS</sequence>
<evidence type="ECO:0000313" key="2">
    <source>
        <dbReference type="EMBL" id="BDZ48348.1"/>
    </source>
</evidence>
<accession>A0ABN6XW36</accession>
<proteinExistence type="predicted"/>
<dbReference type="Gene3D" id="3.40.50.1000">
    <property type="entry name" value="HAD superfamily/HAD-like"/>
    <property type="match status" value="1"/>
</dbReference>
<protein>
    <submittedName>
        <fullName evidence="2">Uncharacterized protein</fullName>
    </submittedName>
</protein>
<name>A0ABN6XW36_9MICO</name>
<evidence type="ECO:0000313" key="3">
    <source>
        <dbReference type="Proteomes" id="UP001321486"/>
    </source>
</evidence>
<evidence type="ECO:0000256" key="1">
    <source>
        <dbReference type="SAM" id="SignalP"/>
    </source>
</evidence>
<gene>
    <name evidence="2" type="ORF">GCM10025867_05890</name>
</gene>
<keyword evidence="3" id="KW-1185">Reference proteome</keyword>
<dbReference type="Proteomes" id="UP001321486">
    <property type="component" value="Chromosome"/>
</dbReference>
<organism evidence="2 3">
    <name type="scientific">Frondihabitans sucicola</name>
    <dbReference type="NCBI Taxonomy" id="1268041"/>
    <lineage>
        <taxon>Bacteria</taxon>
        <taxon>Bacillati</taxon>
        <taxon>Actinomycetota</taxon>
        <taxon>Actinomycetes</taxon>
        <taxon>Micrococcales</taxon>
        <taxon>Microbacteriaceae</taxon>
        <taxon>Frondihabitans</taxon>
    </lineage>
</organism>
<dbReference type="EMBL" id="AP027732">
    <property type="protein sequence ID" value="BDZ48348.1"/>
    <property type="molecule type" value="Genomic_DNA"/>
</dbReference>
<feature type="chain" id="PRO_5046217489" evidence="1">
    <location>
        <begin position="31"/>
        <end position="175"/>
    </location>
</feature>
<dbReference type="InterPro" id="IPR023214">
    <property type="entry name" value="HAD_sf"/>
</dbReference>
<feature type="signal peptide" evidence="1">
    <location>
        <begin position="1"/>
        <end position="30"/>
    </location>
</feature>
<dbReference type="RefSeq" id="WP_286345339.1">
    <property type="nucleotide sequence ID" value="NZ_AP027732.1"/>
</dbReference>
<keyword evidence="1" id="KW-0732">Signal</keyword>
<reference evidence="3" key="1">
    <citation type="journal article" date="2019" name="Int. J. Syst. Evol. Microbiol.">
        <title>The Global Catalogue of Microorganisms (GCM) 10K type strain sequencing project: providing services to taxonomists for standard genome sequencing and annotation.</title>
        <authorList>
            <consortium name="The Broad Institute Genomics Platform"/>
            <consortium name="The Broad Institute Genome Sequencing Center for Infectious Disease"/>
            <person name="Wu L."/>
            <person name="Ma J."/>
        </authorList>
    </citation>
    <scope>NUCLEOTIDE SEQUENCE [LARGE SCALE GENOMIC DNA]</scope>
    <source>
        <strain evidence="3">NBRC 108728</strain>
    </source>
</reference>